<reference evidence="2 3" key="1">
    <citation type="submission" date="2021-03" db="EMBL/GenBank/DDBJ databases">
        <title>Antimicrobial resistance genes in bacteria isolated from Japanese honey, and their potential for conferring macrolide and lincosamide resistance in the American foulbrood pathogen Paenibacillus larvae.</title>
        <authorList>
            <person name="Okamoto M."/>
            <person name="Kumagai M."/>
            <person name="Kanamori H."/>
            <person name="Takamatsu D."/>
        </authorList>
    </citation>
    <scope>NUCLEOTIDE SEQUENCE [LARGE SCALE GENOMIC DNA]</scope>
    <source>
        <strain evidence="2 3">J41TS12</strain>
    </source>
</reference>
<proteinExistence type="predicted"/>
<dbReference type="Gene3D" id="2.60.120.560">
    <property type="entry name" value="Exo-inulinase, domain 1"/>
    <property type="match status" value="1"/>
</dbReference>
<dbReference type="InterPro" id="IPR013189">
    <property type="entry name" value="Glyco_hydro_32_C"/>
</dbReference>
<evidence type="ECO:0000313" key="3">
    <source>
        <dbReference type="Proteomes" id="UP000681162"/>
    </source>
</evidence>
<evidence type="ECO:0000313" key="2">
    <source>
        <dbReference type="EMBL" id="GIO37760.1"/>
    </source>
</evidence>
<name>A0A919XWP4_9BACL</name>
<dbReference type="Pfam" id="PF08244">
    <property type="entry name" value="Glyco_hydro_32C"/>
    <property type="match status" value="1"/>
</dbReference>
<dbReference type="Proteomes" id="UP000681162">
    <property type="component" value="Unassembled WGS sequence"/>
</dbReference>
<dbReference type="AlphaFoldDB" id="A0A919XWP4"/>
<feature type="domain" description="Glycosyl hydrolase family 32 C-terminal" evidence="1">
    <location>
        <begin position="6"/>
        <end position="56"/>
    </location>
</feature>
<gene>
    <name evidence="2" type="ORF">J41TS12_26210</name>
</gene>
<protein>
    <recommendedName>
        <fullName evidence="1">Glycosyl hydrolase family 32 C-terminal domain-containing protein</fullName>
    </recommendedName>
</protein>
<comment type="caution">
    <text evidence="2">The sequence shown here is derived from an EMBL/GenBank/DDBJ whole genome shotgun (WGS) entry which is preliminary data.</text>
</comment>
<organism evidence="2 3">
    <name type="scientific">Paenibacillus antibioticophila</name>
    <dbReference type="NCBI Taxonomy" id="1274374"/>
    <lineage>
        <taxon>Bacteria</taxon>
        <taxon>Bacillati</taxon>
        <taxon>Bacillota</taxon>
        <taxon>Bacilli</taxon>
        <taxon>Bacillales</taxon>
        <taxon>Paenibacillaceae</taxon>
        <taxon>Paenibacillus</taxon>
    </lineage>
</organism>
<keyword evidence="3" id="KW-1185">Reference proteome</keyword>
<sequence>MVPGRPYEIKVFIDGTICEIYVDESIAMSARMYDIPRGKLGLFVSQGHAGFSEVRINARG</sequence>
<evidence type="ECO:0000259" key="1">
    <source>
        <dbReference type="Pfam" id="PF08244"/>
    </source>
</evidence>
<accession>A0A919XWP4</accession>
<dbReference type="EMBL" id="BORR01000008">
    <property type="protein sequence ID" value="GIO37760.1"/>
    <property type="molecule type" value="Genomic_DNA"/>
</dbReference>
<dbReference type="RefSeq" id="WP_249413021.1">
    <property type="nucleotide sequence ID" value="NZ_BORR01000008.1"/>
</dbReference>